<reference evidence="2 3" key="1">
    <citation type="submission" date="2017-11" db="EMBL/GenBank/DDBJ databases">
        <title>Comparative genomics of Botrytis spp.</title>
        <authorList>
            <person name="Valero-Jimenez C.A."/>
            <person name="Tapia P."/>
            <person name="Veloso J."/>
            <person name="Silva-Moreno E."/>
            <person name="Staats M."/>
            <person name="Valdes J.H."/>
            <person name="Van Kan J.A.L."/>
        </authorList>
    </citation>
    <scope>NUCLEOTIDE SEQUENCE [LARGE SCALE GENOMIC DNA]</scope>
    <source>
        <strain evidence="2 3">MUCL2830</strain>
    </source>
</reference>
<feature type="region of interest" description="Disordered" evidence="1">
    <location>
        <begin position="349"/>
        <end position="386"/>
    </location>
</feature>
<feature type="region of interest" description="Disordered" evidence="1">
    <location>
        <begin position="240"/>
        <end position="309"/>
    </location>
</feature>
<proteinExistence type="predicted"/>
<keyword evidence="3" id="KW-1185">Reference proteome</keyword>
<comment type="caution">
    <text evidence="2">The sequence shown here is derived from an EMBL/GenBank/DDBJ whole genome shotgun (WGS) entry which is preliminary data.</text>
</comment>
<feature type="compositionally biased region" description="Low complexity" evidence="1">
    <location>
        <begin position="154"/>
        <end position="166"/>
    </location>
</feature>
<dbReference type="AlphaFoldDB" id="A0A4Y8CYU9"/>
<evidence type="ECO:0000313" key="2">
    <source>
        <dbReference type="EMBL" id="TEY52439.1"/>
    </source>
</evidence>
<dbReference type="OrthoDB" id="3564670at2759"/>
<feature type="compositionally biased region" description="Low complexity" evidence="1">
    <location>
        <begin position="372"/>
        <end position="386"/>
    </location>
</feature>
<feature type="compositionally biased region" description="Polar residues" evidence="1">
    <location>
        <begin position="360"/>
        <end position="371"/>
    </location>
</feature>
<accession>A0A4Y8CYU9</accession>
<sequence>MVLFLLPGLRPHWNIGQANIDKQELFTPKKPVGNSRRKFPLPPHILHRLNPHNSCTSFPSTPFSTPSLLPSLMEDSPTSTTKSLHSAISGVWPGKRPAEGTADERSRKKAKYGLASHIDSEDRETDADDEDSDFDPAYTPSDREEEVTIPAPPATVATPIAEPVAASRLASPSDPESDFSDTPSSKRRALTPPAPAPISELVDETVAKPIVASGRWDYTLTAKQAGYVYNARKSMTDLSDRFATPSDSDNTHDTDDSESDFNSTPNHTPSPSRIRTSSPLPLPLPQWKYYHNRVDRNNPTTPPPIGTKRKMEQTYVEWHQGEMGAPRAPSYSPITLPADTPQSVNFDEAEAGTAQHDSESQQQNTVSSRAPSYSYHTISSSSPQIQQLPTSAFATTVFPTDLPSPSVPCRLEPHSPVLDHLTAQYIAQGPHPQIPHVNHAAVDQRNASHILSKHQDDRAPFVRAASRRLQTVVGVRNDLPFDLLMGTGVHDASNLVVGRDGALVDMGLKGLGRREEGVSGGGDEGGYENGEDLTAARNNGGTSGEAFGNNRENKGTGMDANTNANEAYNANTTAQYLQDIHTSFDTLRSSSNIPSYFSSPPPPSSSSTHNQQTPQNTTPNPPFSGPPTTATTPPFFPPSVNPHTGEGLREYLLQRASMTGSAKRECRSISFHDFTPDVRTGEFRNELLVHFGVDGLASSEKIEVVELGLPDINGTLHPWLSIFIQRPLLTTTTPSPPLPSTSTSTPLNFPRPTPTVWLCIAVPLANITTYPIQPDTSIPPSLLEPTFLSHSQHNLPTKKIAKRQDHDFSFQGIPIFEFSNRTLFPPETTLPNTAPTADFLSIEVPHPYDPIDAYLAFPPQVSQNPELLQRETRKFARAVGVKGEELRTYGDLMVDESGVDVSEELSPNEGIWWCEFYRGITRDRIRWERVKRCMGRGRCRVVLRWQDVPDEMKRLGSRSTSTSIFSSGIGLGLNRKSSEAESFMQEMSRENMGGMGKKRRARKSMQSSHVNTSSSVGLGAMNAHMGSHSHAHMRSGSGEALRDSLRARAIGNRMSFNEGI</sequence>
<feature type="compositionally biased region" description="Low complexity" evidence="1">
    <location>
        <begin position="269"/>
        <end position="279"/>
    </location>
</feature>
<protein>
    <submittedName>
        <fullName evidence="2">Uncharacterized protein</fullName>
    </submittedName>
</protein>
<feature type="compositionally biased region" description="Acidic residues" evidence="1">
    <location>
        <begin position="121"/>
        <end position="134"/>
    </location>
</feature>
<feature type="compositionally biased region" description="Polar residues" evidence="1">
    <location>
        <begin position="1004"/>
        <end position="1016"/>
    </location>
</feature>
<dbReference type="Proteomes" id="UP000297299">
    <property type="component" value="Unassembled WGS sequence"/>
</dbReference>
<organism evidence="2 3">
    <name type="scientific">Botryotinia calthae</name>
    <dbReference type="NCBI Taxonomy" id="38488"/>
    <lineage>
        <taxon>Eukaryota</taxon>
        <taxon>Fungi</taxon>
        <taxon>Dikarya</taxon>
        <taxon>Ascomycota</taxon>
        <taxon>Pezizomycotina</taxon>
        <taxon>Leotiomycetes</taxon>
        <taxon>Helotiales</taxon>
        <taxon>Sclerotiniaceae</taxon>
        <taxon>Botryotinia</taxon>
    </lineage>
</organism>
<evidence type="ECO:0000256" key="1">
    <source>
        <dbReference type="SAM" id="MobiDB-lite"/>
    </source>
</evidence>
<name>A0A4Y8CYU9_9HELO</name>
<feature type="region of interest" description="Disordered" evidence="1">
    <location>
        <begin position="512"/>
        <end position="563"/>
    </location>
</feature>
<feature type="region of interest" description="Disordered" evidence="1">
    <location>
        <begin position="991"/>
        <end position="1018"/>
    </location>
</feature>
<gene>
    <name evidence="2" type="ORF">BOTCAL_0258g00090</name>
</gene>
<feature type="region of interest" description="Disordered" evidence="1">
    <location>
        <begin position="591"/>
        <end position="645"/>
    </location>
</feature>
<evidence type="ECO:0000313" key="3">
    <source>
        <dbReference type="Proteomes" id="UP000297299"/>
    </source>
</evidence>
<feature type="compositionally biased region" description="Low complexity" evidence="1">
    <location>
        <begin position="605"/>
        <end position="618"/>
    </location>
</feature>
<feature type="compositionally biased region" description="Polar residues" evidence="1">
    <location>
        <begin position="76"/>
        <end position="86"/>
    </location>
</feature>
<feature type="region of interest" description="Disordered" evidence="1">
    <location>
        <begin position="72"/>
        <end position="197"/>
    </location>
</feature>
<feature type="compositionally biased region" description="Basic and acidic residues" evidence="1">
    <location>
        <begin position="96"/>
        <end position="106"/>
    </location>
</feature>
<dbReference type="EMBL" id="PHWZ01000257">
    <property type="protein sequence ID" value="TEY52439.1"/>
    <property type="molecule type" value="Genomic_DNA"/>
</dbReference>